<dbReference type="EMBL" id="WBKG01000040">
    <property type="protein sequence ID" value="KAB1979751.1"/>
    <property type="molecule type" value="Genomic_DNA"/>
</dbReference>
<dbReference type="Pfam" id="PF13545">
    <property type="entry name" value="HTH_Crp_2"/>
    <property type="match status" value="1"/>
</dbReference>
<dbReference type="CDD" id="cd00038">
    <property type="entry name" value="CAP_ED"/>
    <property type="match status" value="1"/>
</dbReference>
<evidence type="ECO:0000256" key="4">
    <source>
        <dbReference type="SAM" id="MobiDB-lite"/>
    </source>
</evidence>
<dbReference type="InterPro" id="IPR000595">
    <property type="entry name" value="cNMP-bd_dom"/>
</dbReference>
<accession>A0A7J5D5P1</accession>
<dbReference type="SUPFAM" id="SSF46785">
    <property type="entry name" value="Winged helix' DNA-binding domain"/>
    <property type="match status" value="1"/>
</dbReference>
<keyword evidence="8" id="KW-1185">Reference proteome</keyword>
<evidence type="ECO:0000313" key="8">
    <source>
        <dbReference type="Proteomes" id="UP000442990"/>
    </source>
</evidence>
<feature type="compositionally biased region" description="Basic and acidic residues" evidence="4">
    <location>
        <begin position="26"/>
        <end position="35"/>
    </location>
</feature>
<feature type="domain" description="Cyclic nucleotide-binding" evidence="5">
    <location>
        <begin position="57"/>
        <end position="160"/>
    </location>
</feature>
<dbReference type="PROSITE" id="PS50042">
    <property type="entry name" value="CNMP_BINDING_3"/>
    <property type="match status" value="1"/>
</dbReference>
<dbReference type="Gene3D" id="1.10.10.10">
    <property type="entry name" value="Winged helix-like DNA-binding domain superfamily/Winged helix DNA-binding domain"/>
    <property type="match status" value="1"/>
</dbReference>
<comment type="caution">
    <text evidence="7">The sequence shown here is derived from an EMBL/GenBank/DDBJ whole genome shotgun (WGS) entry which is preliminary data.</text>
</comment>
<dbReference type="AlphaFoldDB" id="A0A7J5D5P1"/>
<evidence type="ECO:0000256" key="2">
    <source>
        <dbReference type="ARBA" id="ARBA00023125"/>
    </source>
</evidence>
<dbReference type="SMART" id="SM00100">
    <property type="entry name" value="cNMP"/>
    <property type="match status" value="1"/>
</dbReference>
<dbReference type="SUPFAM" id="SSF51206">
    <property type="entry name" value="cAMP-binding domain-like"/>
    <property type="match status" value="1"/>
</dbReference>
<dbReference type="InterPro" id="IPR012318">
    <property type="entry name" value="HTH_CRP"/>
</dbReference>
<evidence type="ECO:0000259" key="5">
    <source>
        <dbReference type="PROSITE" id="PS50042"/>
    </source>
</evidence>
<dbReference type="PANTHER" id="PTHR24567:SF74">
    <property type="entry name" value="HTH-TYPE TRANSCRIPTIONAL REGULATOR ARCR"/>
    <property type="match status" value="1"/>
</dbReference>
<gene>
    <name evidence="7" type="ORF">F8144_35330</name>
</gene>
<name>A0A7J5D5P1_9ACTN</name>
<dbReference type="InterPro" id="IPR018490">
    <property type="entry name" value="cNMP-bd_dom_sf"/>
</dbReference>
<feature type="domain" description="HTH crp-type" evidence="6">
    <location>
        <begin position="191"/>
        <end position="264"/>
    </location>
</feature>
<dbReference type="InterPro" id="IPR036390">
    <property type="entry name" value="WH_DNA-bd_sf"/>
</dbReference>
<dbReference type="Proteomes" id="UP000442990">
    <property type="component" value="Unassembled WGS sequence"/>
</dbReference>
<dbReference type="Gene3D" id="2.60.120.10">
    <property type="entry name" value="Jelly Rolls"/>
    <property type="match status" value="1"/>
</dbReference>
<feature type="region of interest" description="Disordered" evidence="4">
    <location>
        <begin position="23"/>
        <end position="45"/>
    </location>
</feature>
<dbReference type="Pfam" id="PF00027">
    <property type="entry name" value="cNMP_binding"/>
    <property type="match status" value="1"/>
</dbReference>
<dbReference type="InterPro" id="IPR050397">
    <property type="entry name" value="Env_Response_Regulators"/>
</dbReference>
<dbReference type="SMART" id="SM00419">
    <property type="entry name" value="HTH_CRP"/>
    <property type="match status" value="1"/>
</dbReference>
<dbReference type="GO" id="GO:0003700">
    <property type="term" value="F:DNA-binding transcription factor activity"/>
    <property type="evidence" value="ECO:0007669"/>
    <property type="project" value="TreeGrafter"/>
</dbReference>
<evidence type="ECO:0000313" key="7">
    <source>
        <dbReference type="EMBL" id="KAB1979751.1"/>
    </source>
</evidence>
<dbReference type="GO" id="GO:0003677">
    <property type="term" value="F:DNA binding"/>
    <property type="evidence" value="ECO:0007669"/>
    <property type="project" value="UniProtKB-KW"/>
</dbReference>
<protein>
    <submittedName>
        <fullName evidence="7">Crp/Fnr family transcriptional regulator</fullName>
    </submittedName>
</protein>
<reference evidence="7 8" key="1">
    <citation type="submission" date="2019-09" db="EMBL/GenBank/DDBJ databases">
        <title>Isolation and identification of active actinomycetes.</title>
        <authorList>
            <person name="Yu Z."/>
            <person name="Han C."/>
            <person name="Yu B."/>
        </authorList>
    </citation>
    <scope>NUCLEOTIDE SEQUENCE [LARGE SCALE GENOMIC DNA]</scope>
    <source>
        <strain evidence="7 8">NEAU-H2</strain>
    </source>
</reference>
<evidence type="ECO:0000256" key="1">
    <source>
        <dbReference type="ARBA" id="ARBA00023015"/>
    </source>
</evidence>
<keyword evidence="2" id="KW-0238">DNA-binding</keyword>
<keyword evidence="3" id="KW-0804">Transcription</keyword>
<evidence type="ECO:0000256" key="3">
    <source>
        <dbReference type="ARBA" id="ARBA00023163"/>
    </source>
</evidence>
<keyword evidence="1" id="KW-0805">Transcription regulation</keyword>
<dbReference type="PANTHER" id="PTHR24567">
    <property type="entry name" value="CRP FAMILY TRANSCRIPTIONAL REGULATORY PROTEIN"/>
    <property type="match status" value="1"/>
</dbReference>
<dbReference type="InterPro" id="IPR014710">
    <property type="entry name" value="RmlC-like_jellyroll"/>
</dbReference>
<dbReference type="GO" id="GO:0005829">
    <property type="term" value="C:cytosol"/>
    <property type="evidence" value="ECO:0007669"/>
    <property type="project" value="TreeGrafter"/>
</dbReference>
<proteinExistence type="predicted"/>
<dbReference type="InterPro" id="IPR036388">
    <property type="entry name" value="WH-like_DNA-bd_sf"/>
</dbReference>
<evidence type="ECO:0000259" key="6">
    <source>
        <dbReference type="PROSITE" id="PS51063"/>
    </source>
</evidence>
<organism evidence="7 8">
    <name type="scientific">Streptomyces triticiradicis</name>
    <dbReference type="NCBI Taxonomy" id="2651189"/>
    <lineage>
        <taxon>Bacteria</taxon>
        <taxon>Bacillati</taxon>
        <taxon>Actinomycetota</taxon>
        <taxon>Actinomycetes</taxon>
        <taxon>Kitasatosporales</taxon>
        <taxon>Streptomycetaceae</taxon>
        <taxon>Streptomyces</taxon>
    </lineage>
</organism>
<dbReference type="PROSITE" id="PS51063">
    <property type="entry name" value="HTH_CRP_2"/>
    <property type="match status" value="1"/>
</dbReference>
<sequence length="272" mass="29547">MKVRDSSAAHTLGEYVDPLPRIGHRASADGADRGTGDGLVTAGSLGGDESLDDRVPFLARLESEDRSALLSLGRELSFTTRTVLLRQSEPSSHVLIVTHGWTKVTAAAANGYEALLALRGPGDIVGESAALTGRPRSATVTALEPVRTVALVREHFRDFLARSPAVSFALLGLTSDRTRAADRRRLEFASMSVRERFAALLLDLARTNGRRTEEGIELSVPLSKQELAGSVGASREMVQRLLKELRERDAVLTGRRTMVILRMDVLRRIARG</sequence>